<gene>
    <name evidence="5" type="ORF">NCTC10181_00816</name>
</gene>
<feature type="transmembrane region" description="Helical" evidence="3">
    <location>
        <begin position="531"/>
        <end position="554"/>
    </location>
</feature>
<feature type="compositionally biased region" description="Gly residues" evidence="2">
    <location>
        <begin position="39"/>
        <end position="62"/>
    </location>
</feature>
<keyword evidence="6" id="KW-1185">Reference proteome</keyword>
<evidence type="ECO:0000256" key="4">
    <source>
        <dbReference type="SAM" id="SignalP"/>
    </source>
</evidence>
<dbReference type="KEGG" id="mcit:NCTC10181_00816"/>
<accession>A0A449B2Y6</accession>
<feature type="region of interest" description="Disordered" evidence="2">
    <location>
        <begin position="31"/>
        <end position="100"/>
    </location>
</feature>
<feature type="compositionally biased region" description="Polar residues" evidence="2">
    <location>
        <begin position="90"/>
        <end position="100"/>
    </location>
</feature>
<dbReference type="AlphaFoldDB" id="A0A449B2Y6"/>
<keyword evidence="3" id="KW-0472">Membrane</keyword>
<name>A0A449B2Y6_9BACT</name>
<feature type="signal peptide" evidence="4">
    <location>
        <begin position="1"/>
        <end position="26"/>
    </location>
</feature>
<feature type="compositionally biased region" description="Low complexity" evidence="2">
    <location>
        <begin position="63"/>
        <end position="77"/>
    </location>
</feature>
<keyword evidence="3" id="KW-1133">Transmembrane helix</keyword>
<feature type="chain" id="PRO_5019076767" evidence="4">
    <location>
        <begin position="27"/>
        <end position="568"/>
    </location>
</feature>
<feature type="coiled-coil region" evidence="1">
    <location>
        <begin position="302"/>
        <end position="357"/>
    </location>
</feature>
<protein>
    <submittedName>
        <fullName evidence="5">Uncharacterized protein</fullName>
    </submittedName>
</protein>
<proteinExistence type="predicted"/>
<evidence type="ECO:0000313" key="6">
    <source>
        <dbReference type="Proteomes" id="UP000290985"/>
    </source>
</evidence>
<evidence type="ECO:0000256" key="2">
    <source>
        <dbReference type="SAM" id="MobiDB-lite"/>
    </source>
</evidence>
<evidence type="ECO:0000256" key="3">
    <source>
        <dbReference type="SAM" id="Phobius"/>
    </source>
</evidence>
<reference evidence="5 6" key="1">
    <citation type="submission" date="2019-01" db="EMBL/GenBank/DDBJ databases">
        <authorList>
            <consortium name="Pathogen Informatics"/>
        </authorList>
    </citation>
    <scope>NUCLEOTIDE SEQUENCE [LARGE SCALE GENOMIC DNA]</scope>
    <source>
        <strain evidence="5 6">NCTC10181</strain>
    </source>
</reference>
<keyword evidence="1" id="KW-0175">Coiled coil</keyword>
<dbReference type="RefSeq" id="WP_129725724.1">
    <property type="nucleotide sequence ID" value="NZ_LR215036.1"/>
</dbReference>
<evidence type="ECO:0000256" key="1">
    <source>
        <dbReference type="SAM" id="Coils"/>
    </source>
</evidence>
<sequence length="568" mass="61273">MKKLKNKLLLLSSVALVSAPVLGVSAQIPAIKDTPNADGEGGLTGGSGGTGTGTNSGTGGNAGSAATGSGTSNDAGASTGGTSGVATDTNASGVDATSDQALQTKKAEYKTTIEGLARKDDEHPFLSAAQIAVYKEKADGASVTGEQVDQFLKEANEVAALMLTLLKDSTSELFDKLTSSTRFETKVSDATDAKTYKEELTEAKNNAQTQINQQTKSATTLSTKDQVQGLIDKFVDSYNKGVVSILDLILNGNNPLSLNSVITSYLKELLKVSKEDLSSSTKTLKPENLNAILTVDSAVDQLVQTSAEVKKFVEENQDLKANVANILGNQLISKEDKDKLNEDYNKLSLSLDSQEDAKVGEEYVKDPESFKKNLETLTKKYTELKQENEKTAPYNAVLTQAIGLNELQVQYFATEGKKTADNSQDPSEVETFKALVKNVNDEMMTLRKNLKEYEPKLKEFQNSDKLTQENKDSISSVLRRANDHLTNFNKDAQEIQSVASNVAREYSKALELTSLADAKKLANLEDPKPTYYEYIVIGAVSSLLLLAGLFMTLFSKSKKAKAPKSDKE</sequence>
<organism evidence="5 6">
    <name type="scientific">Mycoplasmopsis citelli</name>
    <dbReference type="NCBI Taxonomy" id="171281"/>
    <lineage>
        <taxon>Bacteria</taxon>
        <taxon>Bacillati</taxon>
        <taxon>Mycoplasmatota</taxon>
        <taxon>Mycoplasmoidales</taxon>
        <taxon>Metamycoplasmataceae</taxon>
        <taxon>Mycoplasmopsis</taxon>
    </lineage>
</organism>
<keyword evidence="4" id="KW-0732">Signal</keyword>
<evidence type="ECO:0000313" key="5">
    <source>
        <dbReference type="EMBL" id="VEU74946.1"/>
    </source>
</evidence>
<dbReference type="Proteomes" id="UP000290985">
    <property type="component" value="Chromosome"/>
</dbReference>
<dbReference type="OrthoDB" id="9861345at2"/>
<keyword evidence="3" id="KW-0812">Transmembrane</keyword>
<dbReference type="EMBL" id="LR215036">
    <property type="protein sequence ID" value="VEU74946.1"/>
    <property type="molecule type" value="Genomic_DNA"/>
</dbReference>